<dbReference type="EMBL" id="QJSW01000007">
    <property type="protein sequence ID" value="PYE48899.1"/>
    <property type="molecule type" value="Genomic_DNA"/>
</dbReference>
<dbReference type="NCBIfam" id="TIGR01509">
    <property type="entry name" value="HAD-SF-IA-v3"/>
    <property type="match status" value="1"/>
</dbReference>
<dbReference type="SFLD" id="SFLDS00003">
    <property type="entry name" value="Haloacid_Dehalogenase"/>
    <property type="match status" value="1"/>
</dbReference>
<dbReference type="OrthoDB" id="9797743at2"/>
<name>A0A2V4V856_PAEBA</name>
<evidence type="ECO:0000313" key="3">
    <source>
        <dbReference type="Proteomes" id="UP000247790"/>
    </source>
</evidence>
<gene>
    <name evidence="1" type="ORF">DFQ00_107192</name>
    <name evidence="2" type="ORF">HUB98_16205</name>
</gene>
<dbReference type="InterPro" id="IPR006439">
    <property type="entry name" value="HAD-SF_hydro_IA"/>
</dbReference>
<dbReference type="GO" id="GO:0006281">
    <property type="term" value="P:DNA repair"/>
    <property type="evidence" value="ECO:0007669"/>
    <property type="project" value="TreeGrafter"/>
</dbReference>
<dbReference type="SUPFAM" id="SSF56784">
    <property type="entry name" value="HAD-like"/>
    <property type="match status" value="1"/>
</dbReference>
<dbReference type="InterPro" id="IPR023214">
    <property type="entry name" value="HAD_sf"/>
</dbReference>
<dbReference type="GO" id="GO:0008967">
    <property type="term" value="F:phosphoglycolate phosphatase activity"/>
    <property type="evidence" value="ECO:0007669"/>
    <property type="project" value="TreeGrafter"/>
</dbReference>
<proteinExistence type="predicted"/>
<organism evidence="1 3">
    <name type="scientific">Paenibacillus barcinonensis</name>
    <dbReference type="NCBI Taxonomy" id="198119"/>
    <lineage>
        <taxon>Bacteria</taxon>
        <taxon>Bacillati</taxon>
        <taxon>Bacillota</taxon>
        <taxon>Bacilli</taxon>
        <taxon>Bacillales</taxon>
        <taxon>Paenibacillaceae</taxon>
        <taxon>Paenibacillus</taxon>
    </lineage>
</organism>
<dbReference type="SFLD" id="SFLDG01129">
    <property type="entry name" value="C1.5:_HAD__Beta-PGM__Phosphata"/>
    <property type="match status" value="1"/>
</dbReference>
<reference evidence="2 4" key="2">
    <citation type="submission" date="2020-06" db="EMBL/GenBank/DDBJ databases">
        <title>Complete genome of Paenibacillus barcinonensis KACC11450.</title>
        <authorList>
            <person name="Kim M."/>
            <person name="Park Y.-J."/>
            <person name="Shin J.-H."/>
        </authorList>
    </citation>
    <scope>NUCLEOTIDE SEQUENCE [LARGE SCALE GENOMIC DNA]</scope>
    <source>
        <strain evidence="2 4">KACC11450</strain>
    </source>
</reference>
<evidence type="ECO:0000313" key="4">
    <source>
        <dbReference type="Proteomes" id="UP000509327"/>
    </source>
</evidence>
<dbReference type="EMBL" id="CP054614">
    <property type="protein sequence ID" value="QKS60188.1"/>
    <property type="molecule type" value="Genomic_DNA"/>
</dbReference>
<evidence type="ECO:0000313" key="2">
    <source>
        <dbReference type="EMBL" id="QKS60188.1"/>
    </source>
</evidence>
<keyword evidence="4" id="KW-1185">Reference proteome</keyword>
<dbReference type="Gene3D" id="3.40.50.1000">
    <property type="entry name" value="HAD superfamily/HAD-like"/>
    <property type="match status" value="1"/>
</dbReference>
<dbReference type="InterPro" id="IPR036412">
    <property type="entry name" value="HAD-like_sf"/>
</dbReference>
<dbReference type="PANTHER" id="PTHR43434">
    <property type="entry name" value="PHOSPHOGLYCOLATE PHOSPHATASE"/>
    <property type="match status" value="1"/>
</dbReference>
<keyword evidence="2" id="KW-0378">Hydrolase</keyword>
<dbReference type="Proteomes" id="UP000247790">
    <property type="component" value="Unassembled WGS sequence"/>
</dbReference>
<dbReference type="PRINTS" id="PR00413">
    <property type="entry name" value="HADHALOGNASE"/>
</dbReference>
<dbReference type="Pfam" id="PF00702">
    <property type="entry name" value="Hydrolase"/>
    <property type="match status" value="1"/>
</dbReference>
<dbReference type="InterPro" id="IPR023198">
    <property type="entry name" value="PGP-like_dom2"/>
</dbReference>
<dbReference type="CDD" id="cd07505">
    <property type="entry name" value="HAD_BPGM-like"/>
    <property type="match status" value="1"/>
</dbReference>
<evidence type="ECO:0000313" key="1">
    <source>
        <dbReference type="EMBL" id="PYE48899.1"/>
    </source>
</evidence>
<protein>
    <submittedName>
        <fullName evidence="2">HAD family hydrolase</fullName>
    </submittedName>
    <submittedName>
        <fullName evidence="1">Phosphoglycolate phosphatase</fullName>
    </submittedName>
</protein>
<dbReference type="Proteomes" id="UP000509327">
    <property type="component" value="Chromosome"/>
</dbReference>
<accession>A0A2V4V856</accession>
<sequence length="256" mass="28395">MQENRVRHGGLPSVQAILFDKDGTLLDFTHMWGFWTDCVLHDFREQLSTRGLSLDEDELSQIWGTFHDEQGRMNGYDIRGPLAMGTMEEVYAVLTWHGYRAGLSWAEAKMIVRACLAQAEEAMEVHRPALPLPGVREYLEQSRRKGLKMGVVTADETANAVKHLQWMGLNAYFDVVIGTDLVDRGKPFPDMVLLACERLGVQTQQVVVIGDTDGDMEMARAAGAGYRIGIGAPGSIHLADRTIEGFHELLPGGLGR</sequence>
<dbReference type="RefSeq" id="WP_110897046.1">
    <property type="nucleotide sequence ID" value="NZ_QJSW01000007.1"/>
</dbReference>
<dbReference type="PANTHER" id="PTHR43434:SF1">
    <property type="entry name" value="PHOSPHOGLYCOLATE PHOSPHATASE"/>
    <property type="match status" value="1"/>
</dbReference>
<reference evidence="1 3" key="1">
    <citation type="submission" date="2018-06" db="EMBL/GenBank/DDBJ databases">
        <title>Genomic Encyclopedia of Type Strains, Phase III (KMG-III): the genomes of soil and plant-associated and newly described type strains.</title>
        <authorList>
            <person name="Whitman W."/>
        </authorList>
    </citation>
    <scope>NUCLEOTIDE SEQUENCE [LARGE SCALE GENOMIC DNA]</scope>
    <source>
        <strain evidence="1 3">CECT 7022</strain>
    </source>
</reference>
<dbReference type="InterPro" id="IPR050155">
    <property type="entry name" value="HAD-like_hydrolase_sf"/>
</dbReference>
<dbReference type="NCBIfam" id="TIGR01549">
    <property type="entry name" value="HAD-SF-IA-v1"/>
    <property type="match status" value="1"/>
</dbReference>
<dbReference type="AlphaFoldDB" id="A0A2V4V856"/>
<dbReference type="Gene3D" id="1.10.150.240">
    <property type="entry name" value="Putative phosphatase, domain 2"/>
    <property type="match status" value="1"/>
</dbReference>